<comment type="caution">
    <text evidence="1">The sequence shown here is derived from an EMBL/GenBank/DDBJ whole genome shotgun (WGS) entry which is preliminary data.</text>
</comment>
<accession>A0ABU3KCR0</accession>
<proteinExistence type="predicted"/>
<dbReference type="EMBL" id="JAQOUE010000002">
    <property type="protein sequence ID" value="MDT7044216.1"/>
    <property type="molecule type" value="Genomic_DNA"/>
</dbReference>
<gene>
    <name evidence="1" type="ORF">PPG34_17835</name>
</gene>
<reference evidence="1 2" key="1">
    <citation type="journal article" date="2023" name="ISME J.">
        <title>Cultivation and genomic characterization of novel and ubiquitous marine nitrite-oxidizing bacteria from the Nitrospirales.</title>
        <authorList>
            <person name="Mueller A.J."/>
            <person name="Daebeler A."/>
            <person name="Herbold C.W."/>
            <person name="Kirkegaard R.H."/>
            <person name="Daims H."/>
        </authorList>
    </citation>
    <scope>NUCLEOTIDE SEQUENCE [LARGE SCALE GENOMIC DNA]</scope>
    <source>
        <strain evidence="1 2">EB</strain>
    </source>
</reference>
<sequence length="85" mass="10136">MPSNEEIFEKYTKRLEELERIVSIKDDHIVINVCYEYNISLSDCRTHQQILSWVHHLCEKTWMAPEVLEKFIEVACRANGLELKK</sequence>
<keyword evidence="2" id="KW-1185">Reference proteome</keyword>
<name>A0ABU3KCR0_9BACT</name>
<evidence type="ECO:0000313" key="1">
    <source>
        <dbReference type="EMBL" id="MDT7044216.1"/>
    </source>
</evidence>
<evidence type="ECO:0000313" key="2">
    <source>
        <dbReference type="Proteomes" id="UP001250932"/>
    </source>
</evidence>
<dbReference type="RefSeq" id="WP_313834801.1">
    <property type="nucleotide sequence ID" value="NZ_JAQOUE010000002.1"/>
</dbReference>
<organism evidence="1 2">
    <name type="scientific">Candidatus Nitronereus thalassa</name>
    <dbReference type="NCBI Taxonomy" id="3020898"/>
    <lineage>
        <taxon>Bacteria</taxon>
        <taxon>Pseudomonadati</taxon>
        <taxon>Nitrospirota</taxon>
        <taxon>Nitrospiria</taxon>
        <taxon>Nitrospirales</taxon>
        <taxon>Nitrospiraceae</taxon>
        <taxon>Candidatus Nitronereus</taxon>
    </lineage>
</organism>
<dbReference type="Proteomes" id="UP001250932">
    <property type="component" value="Unassembled WGS sequence"/>
</dbReference>
<protein>
    <submittedName>
        <fullName evidence="1">Uncharacterized protein</fullName>
    </submittedName>
</protein>